<name>A0A1X0QVC7_RHIZD</name>
<dbReference type="EMBL" id="KV921995">
    <property type="protein sequence ID" value="ORE03689.1"/>
    <property type="molecule type" value="Genomic_DNA"/>
</dbReference>
<dbReference type="OrthoDB" id="9999611at2759"/>
<evidence type="ECO:0000313" key="2">
    <source>
        <dbReference type="EMBL" id="ORE03689.1"/>
    </source>
</evidence>
<feature type="compositionally biased region" description="Low complexity" evidence="1">
    <location>
        <begin position="23"/>
        <end position="42"/>
    </location>
</feature>
<protein>
    <submittedName>
        <fullName evidence="2">Uncharacterized protein</fullName>
    </submittedName>
</protein>
<proteinExistence type="predicted"/>
<dbReference type="Proteomes" id="UP000242414">
    <property type="component" value="Unassembled WGS sequence"/>
</dbReference>
<feature type="region of interest" description="Disordered" evidence="1">
    <location>
        <begin position="133"/>
        <end position="156"/>
    </location>
</feature>
<feature type="region of interest" description="Disordered" evidence="1">
    <location>
        <begin position="1"/>
        <end position="54"/>
    </location>
</feature>
<feature type="compositionally biased region" description="Polar residues" evidence="1">
    <location>
        <begin position="43"/>
        <end position="54"/>
    </location>
</feature>
<dbReference type="AlphaFoldDB" id="A0A1X0QVC7"/>
<accession>A0A1X0QVC7</accession>
<dbReference type="VEuPathDB" id="FungiDB:BCV72DRAFT_28141"/>
<feature type="compositionally biased region" description="Basic and acidic residues" evidence="1">
    <location>
        <begin position="1"/>
        <end position="11"/>
    </location>
</feature>
<organism evidence="2">
    <name type="scientific">Rhizopus microsporus var. microsporus</name>
    <dbReference type="NCBI Taxonomy" id="86635"/>
    <lineage>
        <taxon>Eukaryota</taxon>
        <taxon>Fungi</taxon>
        <taxon>Fungi incertae sedis</taxon>
        <taxon>Mucoromycota</taxon>
        <taxon>Mucoromycotina</taxon>
        <taxon>Mucoromycetes</taxon>
        <taxon>Mucorales</taxon>
        <taxon>Mucorineae</taxon>
        <taxon>Rhizopodaceae</taxon>
        <taxon>Rhizopus</taxon>
    </lineage>
</organism>
<sequence>MSDLPPHKGELTPKLQEQSTLMDSYPDYSNPYAYPPNNNNSSIDHYSSSTTDPQLQKLKSSIWKKAGQIQSAIGGLAQIESWRQTGQKIEEEAEREYREAEERMNHGEPSRIHGEYNRLMGFMSYAVGHIAGDPEMQARGGQRSREGEEEIDKSQY</sequence>
<feature type="compositionally biased region" description="Acidic residues" evidence="1">
    <location>
        <begin position="147"/>
        <end position="156"/>
    </location>
</feature>
<gene>
    <name evidence="2" type="ORF">BCV72DRAFT_28141</name>
</gene>
<reference evidence="2" key="1">
    <citation type="journal article" date="2016" name="Proc. Natl. Acad. Sci. U.S.A.">
        <title>Lipid metabolic changes in an early divergent fungus govern the establishment of a mutualistic symbiosis with endobacteria.</title>
        <authorList>
            <person name="Lastovetsky O.A."/>
            <person name="Gaspar M.L."/>
            <person name="Mondo S.J."/>
            <person name="LaButti K.M."/>
            <person name="Sandor L."/>
            <person name="Grigoriev I.V."/>
            <person name="Henry S.A."/>
            <person name="Pawlowska T.E."/>
        </authorList>
    </citation>
    <scope>NUCLEOTIDE SEQUENCE [LARGE SCALE GENOMIC DNA]</scope>
    <source>
        <strain evidence="2">ATCC 52814</strain>
    </source>
</reference>
<evidence type="ECO:0000256" key="1">
    <source>
        <dbReference type="SAM" id="MobiDB-lite"/>
    </source>
</evidence>